<evidence type="ECO:0000256" key="1">
    <source>
        <dbReference type="SAM" id="MobiDB-lite"/>
    </source>
</evidence>
<dbReference type="EMBL" id="HBHT01011436">
    <property type="protein sequence ID" value="CAD9956194.1"/>
    <property type="molecule type" value="Transcribed_RNA"/>
</dbReference>
<proteinExistence type="predicted"/>
<organism evidence="2">
    <name type="scientific">Entomoneis paludosa</name>
    <dbReference type="NCBI Taxonomy" id="265537"/>
    <lineage>
        <taxon>Eukaryota</taxon>
        <taxon>Sar</taxon>
        <taxon>Stramenopiles</taxon>
        <taxon>Ochrophyta</taxon>
        <taxon>Bacillariophyta</taxon>
        <taxon>Bacillariophyceae</taxon>
        <taxon>Bacillariophycidae</taxon>
        <taxon>Entomoneidaceae</taxon>
        <taxon>Entomoneis</taxon>
    </lineage>
</organism>
<dbReference type="AlphaFoldDB" id="A0A7S3DM41"/>
<protein>
    <submittedName>
        <fullName evidence="2">Uncharacterized protein</fullName>
    </submittedName>
</protein>
<feature type="region of interest" description="Disordered" evidence="1">
    <location>
        <begin position="81"/>
        <end position="106"/>
    </location>
</feature>
<accession>A0A7S3DM41</accession>
<gene>
    <name evidence="2" type="ORF">APAL1065_LOCUS7696</name>
</gene>
<name>A0A7S3DM41_9STRA</name>
<sequence>MACRLVALDKCPGVRPVGIGESFRRLMAKCIVLVAGHSATIACGSSNLCAGLSAGIEGALHAMKEAPAHFKAKALKEWVEEPASSPGADATMDDGPAASSPTMGGAGADDTGFLSQAADVAAAGEAGRVTEADIWDHDPLVRLTLDARNGFNELSRKAMLWTVRHKWAVGAWFALNCYRHQAQLILRRKGRPCYTILSEEGVTQGDPLSMTLSP</sequence>
<evidence type="ECO:0000313" key="2">
    <source>
        <dbReference type="EMBL" id="CAD9956194.1"/>
    </source>
</evidence>
<reference evidence="2" key="1">
    <citation type="submission" date="2021-01" db="EMBL/GenBank/DDBJ databases">
        <authorList>
            <person name="Corre E."/>
            <person name="Pelletier E."/>
            <person name="Niang G."/>
            <person name="Scheremetjew M."/>
            <person name="Finn R."/>
            <person name="Kale V."/>
            <person name="Holt S."/>
            <person name="Cochrane G."/>
            <person name="Meng A."/>
            <person name="Brown T."/>
            <person name="Cohen L."/>
        </authorList>
    </citation>
    <scope>NUCLEOTIDE SEQUENCE</scope>
    <source>
        <strain evidence="2">CCMP125</strain>
    </source>
</reference>